<keyword evidence="1" id="KW-0812">Transmembrane</keyword>
<reference evidence="3 4" key="1">
    <citation type="submission" date="2015-09" db="EMBL/GenBank/DDBJ databases">
        <authorList>
            <consortium name="Pathogen Informatics"/>
        </authorList>
    </citation>
    <scope>NUCLEOTIDE SEQUENCE [LARGE SCALE GENOMIC DNA]</scope>
    <source>
        <strain evidence="3 4">2789STDY5608837</strain>
    </source>
</reference>
<name>A0A174I6N1_9FIRM</name>
<evidence type="ECO:0000259" key="2">
    <source>
        <dbReference type="Pfam" id="PF00149"/>
    </source>
</evidence>
<dbReference type="PANTHER" id="PTHR31302">
    <property type="entry name" value="TRANSMEMBRANE PROTEIN WITH METALLOPHOSPHOESTERASE DOMAIN-RELATED"/>
    <property type="match status" value="1"/>
</dbReference>
<dbReference type="PANTHER" id="PTHR31302:SF0">
    <property type="entry name" value="TRANSMEMBRANE PROTEIN WITH METALLOPHOSPHOESTERASE DOMAIN"/>
    <property type="match status" value="1"/>
</dbReference>
<dbReference type="AlphaFoldDB" id="A0A174I6N1"/>
<protein>
    <submittedName>
        <fullName evidence="3">Uncharacterized metallophosphoesterase Cj0846</fullName>
        <ecNumber evidence="3">3.1.-.-</ecNumber>
    </submittedName>
</protein>
<dbReference type="InterPro" id="IPR029052">
    <property type="entry name" value="Metallo-depent_PP-like"/>
</dbReference>
<feature type="transmembrane region" description="Helical" evidence="1">
    <location>
        <begin position="7"/>
        <end position="25"/>
    </location>
</feature>
<gene>
    <name evidence="3" type="ORF">ERS852394_03071</name>
</gene>
<accession>A0A174I6N1</accession>
<feature type="transmembrane region" description="Helical" evidence="1">
    <location>
        <begin position="37"/>
        <end position="58"/>
    </location>
</feature>
<dbReference type="EMBL" id="CYZD01000028">
    <property type="protein sequence ID" value="CUO80729.1"/>
    <property type="molecule type" value="Genomic_DNA"/>
</dbReference>
<dbReference type="Proteomes" id="UP000095409">
    <property type="component" value="Unassembled WGS sequence"/>
</dbReference>
<dbReference type="EC" id="3.1.-.-" evidence="3"/>
<evidence type="ECO:0000313" key="3">
    <source>
        <dbReference type="EMBL" id="CUO80729.1"/>
    </source>
</evidence>
<feature type="transmembrane region" description="Helical" evidence="1">
    <location>
        <begin position="70"/>
        <end position="89"/>
    </location>
</feature>
<keyword evidence="1" id="KW-0472">Membrane</keyword>
<evidence type="ECO:0000313" key="4">
    <source>
        <dbReference type="Proteomes" id="UP000095409"/>
    </source>
</evidence>
<dbReference type="InterPro" id="IPR051158">
    <property type="entry name" value="Metallophosphoesterase_sf"/>
</dbReference>
<sequence length="400" mass="45289">MIAIYLSPIYLLLNLYILRWAYLWMGTCHSILRTLGFRLIFAVIYVLLSTSLLTGFLIKNPKSLHRILKITGNYFLGIFLYTLIIILLADFGRILLKYVFHASWIHTRTAFTVAGAICALLILLLSACGIFHAKYIKTTSYDVIINKTIPERTSMKVVLLADTHFGYNAGVLHARELVRKINKQKPDLVCIAGDIFDNEYDAIRNPEKLEKTLRGIKSTYGVYACWGNHDLNEEILAGFTFKHKDGDLSDIKDPRMKKFLEDSNIHILEDESVLINDQFYVIGRKDASLTEKIHETRKAPARLTEKLDRDKPIIMIDHQPKELQELADAGVDLDLCGHTHNGQTFPGNFTIKLMWENPCGLLSKDNMTNITTSGAGVWGPAMRIGTDSEICSINIQLKKA</sequence>
<feature type="transmembrane region" description="Helical" evidence="1">
    <location>
        <begin position="109"/>
        <end position="131"/>
    </location>
</feature>
<dbReference type="RefSeq" id="WP_055066668.1">
    <property type="nucleotide sequence ID" value="NZ_CYZD01000028.1"/>
</dbReference>
<dbReference type="Pfam" id="PF00149">
    <property type="entry name" value="Metallophos"/>
    <property type="match status" value="1"/>
</dbReference>
<keyword evidence="3" id="KW-0378">Hydrolase</keyword>
<dbReference type="Gene3D" id="3.60.21.10">
    <property type="match status" value="1"/>
</dbReference>
<evidence type="ECO:0000256" key="1">
    <source>
        <dbReference type="SAM" id="Phobius"/>
    </source>
</evidence>
<proteinExistence type="predicted"/>
<feature type="domain" description="Calcineurin-like phosphoesterase" evidence="2">
    <location>
        <begin position="155"/>
        <end position="341"/>
    </location>
</feature>
<dbReference type="InterPro" id="IPR004843">
    <property type="entry name" value="Calcineurin-like_PHP"/>
</dbReference>
<keyword evidence="1" id="KW-1133">Transmembrane helix</keyword>
<dbReference type="SUPFAM" id="SSF56300">
    <property type="entry name" value="Metallo-dependent phosphatases"/>
    <property type="match status" value="1"/>
</dbReference>
<dbReference type="GO" id="GO:0016787">
    <property type="term" value="F:hydrolase activity"/>
    <property type="evidence" value="ECO:0007669"/>
    <property type="project" value="UniProtKB-KW"/>
</dbReference>
<organism evidence="3 4">
    <name type="scientific">Blautia obeum</name>
    <dbReference type="NCBI Taxonomy" id="40520"/>
    <lineage>
        <taxon>Bacteria</taxon>
        <taxon>Bacillati</taxon>
        <taxon>Bacillota</taxon>
        <taxon>Clostridia</taxon>
        <taxon>Lachnospirales</taxon>
        <taxon>Lachnospiraceae</taxon>
        <taxon>Blautia</taxon>
    </lineage>
</organism>